<dbReference type="EMBL" id="BSOG01000001">
    <property type="protein sequence ID" value="GLR12551.1"/>
    <property type="molecule type" value="Genomic_DNA"/>
</dbReference>
<evidence type="ECO:0000313" key="5">
    <source>
        <dbReference type="EMBL" id="GLR12551.1"/>
    </source>
</evidence>
<keyword evidence="1" id="KW-0472">Membrane</keyword>
<dbReference type="NCBIfam" id="TIGR00254">
    <property type="entry name" value="GGDEF"/>
    <property type="match status" value="1"/>
</dbReference>
<dbReference type="NCBIfam" id="TIGR00229">
    <property type="entry name" value="sensory_box"/>
    <property type="match status" value="1"/>
</dbReference>
<dbReference type="InterPro" id="IPR001610">
    <property type="entry name" value="PAC"/>
</dbReference>
<dbReference type="PROSITE" id="PS50887">
    <property type="entry name" value="GGDEF"/>
    <property type="match status" value="1"/>
</dbReference>
<keyword evidence="1" id="KW-0812">Transmembrane</keyword>
<dbReference type="Pfam" id="PF13426">
    <property type="entry name" value="PAS_9"/>
    <property type="match status" value="1"/>
</dbReference>
<name>A0ABQ5YDB7_9NEIS</name>
<organism evidence="5 6">
    <name type="scientific">Chitinimonas prasina</name>
    <dbReference type="NCBI Taxonomy" id="1434937"/>
    <lineage>
        <taxon>Bacteria</taxon>
        <taxon>Pseudomonadati</taxon>
        <taxon>Pseudomonadota</taxon>
        <taxon>Betaproteobacteria</taxon>
        <taxon>Neisseriales</taxon>
        <taxon>Chitinibacteraceae</taxon>
        <taxon>Chitinimonas</taxon>
    </lineage>
</organism>
<evidence type="ECO:0000313" key="6">
    <source>
        <dbReference type="Proteomes" id="UP001156706"/>
    </source>
</evidence>
<feature type="domain" description="GGDEF" evidence="4">
    <location>
        <begin position="500"/>
        <end position="634"/>
    </location>
</feature>
<proteinExistence type="predicted"/>
<sequence>MSQTRSLLRRPRRLVEIREFLQARRRLLSWLLAAACVMSSLIAWELVLSHQNTRKASQLAGHNLSLLLKEQLDGAFRETDLVLRDLAGRADTRQLARLPTITADEKLSLSILLDDKLSTLPQVEFLAFVSPDGSTALSPGYYGPADARQRGFYQQLQDNPGQELVFSPPMQIPNSIELGFLMARRIPSGDRQMGGMVVALVKLEYFHQLARRLEAVEGSVFTLTDNNLLVVARYPEIPGAIGKAPANSLQLSSWVDGRSTGYTVTRSPYDAVERGYTFRRLEHFPFIVLVGQPENAYYGDWRLKAGAYVSTLLVLLCFGLAMIWRGWREAKLALALQLGAQRLQEQDAHIVRAIETISRPLLLVRADGDIILQANKAAAELCGLPVESLIGQPLTQLYLRPEHHVEITAQLTARQSLTDYELKFRRPNGDSYWVALSGSVIEYQGERAYFVNLTDISERKQAQESLWRRATLDPLTGIPNRGYFLERAQLEWLRAVRYCHQVGVLMLDLDHFKTVNDTHGHDAGDRVLQRFAERIQGELRETDLFGRLGGEEFAVLLPEETETGLLEAAERLRNALASKPIVLEDGHALAITMSVGCTLSNELSPDIESLLKEADQALYAAKAAGRNRVMAYKPVVSDTLR</sequence>
<keyword evidence="6" id="KW-1185">Reference proteome</keyword>
<evidence type="ECO:0000256" key="1">
    <source>
        <dbReference type="SAM" id="Phobius"/>
    </source>
</evidence>
<dbReference type="InterPro" id="IPR052163">
    <property type="entry name" value="DGC-Regulatory_Protein"/>
</dbReference>
<keyword evidence="1" id="KW-1133">Transmembrane helix</keyword>
<dbReference type="PROSITE" id="PS50112">
    <property type="entry name" value="PAS"/>
    <property type="match status" value="1"/>
</dbReference>
<dbReference type="SMART" id="SM00086">
    <property type="entry name" value="PAC"/>
    <property type="match status" value="1"/>
</dbReference>
<dbReference type="SUPFAM" id="SSF55073">
    <property type="entry name" value="Nucleotide cyclase"/>
    <property type="match status" value="1"/>
</dbReference>
<evidence type="ECO:0000259" key="4">
    <source>
        <dbReference type="PROSITE" id="PS50887"/>
    </source>
</evidence>
<evidence type="ECO:0000259" key="3">
    <source>
        <dbReference type="PROSITE" id="PS50113"/>
    </source>
</evidence>
<dbReference type="Pfam" id="PF00990">
    <property type="entry name" value="GGDEF"/>
    <property type="match status" value="1"/>
</dbReference>
<feature type="domain" description="PAS" evidence="2">
    <location>
        <begin position="346"/>
        <end position="420"/>
    </location>
</feature>
<evidence type="ECO:0000259" key="2">
    <source>
        <dbReference type="PROSITE" id="PS50112"/>
    </source>
</evidence>
<dbReference type="RefSeq" id="WP_284195670.1">
    <property type="nucleotide sequence ID" value="NZ_BSOG01000001.1"/>
</dbReference>
<dbReference type="InterPro" id="IPR000700">
    <property type="entry name" value="PAS-assoc_C"/>
</dbReference>
<dbReference type="Gene3D" id="3.30.450.20">
    <property type="entry name" value="PAS domain"/>
    <property type="match status" value="3"/>
</dbReference>
<dbReference type="InterPro" id="IPR035965">
    <property type="entry name" value="PAS-like_dom_sf"/>
</dbReference>
<dbReference type="Gene3D" id="3.30.70.270">
    <property type="match status" value="1"/>
</dbReference>
<reference evidence="6" key="1">
    <citation type="journal article" date="2019" name="Int. J. Syst. Evol. Microbiol.">
        <title>The Global Catalogue of Microorganisms (GCM) 10K type strain sequencing project: providing services to taxonomists for standard genome sequencing and annotation.</title>
        <authorList>
            <consortium name="The Broad Institute Genomics Platform"/>
            <consortium name="The Broad Institute Genome Sequencing Center for Infectious Disease"/>
            <person name="Wu L."/>
            <person name="Ma J."/>
        </authorList>
    </citation>
    <scope>NUCLEOTIDE SEQUENCE [LARGE SCALE GENOMIC DNA]</scope>
    <source>
        <strain evidence="6">NBRC 110044</strain>
    </source>
</reference>
<dbReference type="CDD" id="cd12915">
    <property type="entry name" value="PDC2_DGC_like"/>
    <property type="match status" value="1"/>
</dbReference>
<dbReference type="SMART" id="SM00267">
    <property type="entry name" value="GGDEF"/>
    <property type="match status" value="1"/>
</dbReference>
<dbReference type="PROSITE" id="PS50113">
    <property type="entry name" value="PAC"/>
    <property type="match status" value="1"/>
</dbReference>
<accession>A0ABQ5YDB7</accession>
<dbReference type="Proteomes" id="UP001156706">
    <property type="component" value="Unassembled WGS sequence"/>
</dbReference>
<dbReference type="CDD" id="cd01949">
    <property type="entry name" value="GGDEF"/>
    <property type="match status" value="1"/>
</dbReference>
<feature type="transmembrane region" description="Helical" evidence="1">
    <location>
        <begin position="305"/>
        <end position="324"/>
    </location>
</feature>
<comment type="caution">
    <text evidence="5">The sequence shown here is derived from an EMBL/GenBank/DDBJ whole genome shotgun (WGS) entry which is preliminary data.</text>
</comment>
<dbReference type="SMART" id="SM00091">
    <property type="entry name" value="PAS"/>
    <property type="match status" value="1"/>
</dbReference>
<dbReference type="InterPro" id="IPR029787">
    <property type="entry name" value="Nucleotide_cyclase"/>
</dbReference>
<dbReference type="CDD" id="cd12914">
    <property type="entry name" value="PDC1_DGC_like"/>
    <property type="match status" value="1"/>
</dbReference>
<dbReference type="SUPFAM" id="SSF55785">
    <property type="entry name" value="PYP-like sensor domain (PAS domain)"/>
    <property type="match status" value="1"/>
</dbReference>
<dbReference type="PANTHER" id="PTHR46663:SF3">
    <property type="entry name" value="SLL0267 PROTEIN"/>
    <property type="match status" value="1"/>
</dbReference>
<dbReference type="PANTHER" id="PTHR46663">
    <property type="entry name" value="DIGUANYLATE CYCLASE DGCT-RELATED"/>
    <property type="match status" value="1"/>
</dbReference>
<dbReference type="CDD" id="cd00130">
    <property type="entry name" value="PAS"/>
    <property type="match status" value="1"/>
</dbReference>
<dbReference type="InterPro" id="IPR000160">
    <property type="entry name" value="GGDEF_dom"/>
</dbReference>
<dbReference type="InterPro" id="IPR043128">
    <property type="entry name" value="Rev_trsase/Diguanyl_cyclase"/>
</dbReference>
<dbReference type="InterPro" id="IPR000014">
    <property type="entry name" value="PAS"/>
</dbReference>
<protein>
    <submittedName>
        <fullName evidence="5">Diguanylate cyclase</fullName>
    </submittedName>
</protein>
<gene>
    <name evidence="5" type="ORF">GCM10007907_13410</name>
</gene>
<feature type="domain" description="PAC" evidence="3">
    <location>
        <begin position="418"/>
        <end position="468"/>
    </location>
</feature>